<evidence type="ECO:0000313" key="3">
    <source>
        <dbReference type="Proteomes" id="UP001501153"/>
    </source>
</evidence>
<accession>A0ABP8IRS2</accession>
<dbReference type="InterPro" id="IPR000182">
    <property type="entry name" value="GNAT_dom"/>
</dbReference>
<gene>
    <name evidence="2" type="ORF">GCM10023185_42750</name>
</gene>
<evidence type="ECO:0000313" key="2">
    <source>
        <dbReference type="EMBL" id="GAA4369265.1"/>
    </source>
</evidence>
<dbReference type="CDD" id="cd04301">
    <property type="entry name" value="NAT_SF"/>
    <property type="match status" value="1"/>
</dbReference>
<dbReference type="Gene3D" id="3.40.630.30">
    <property type="match status" value="1"/>
</dbReference>
<dbReference type="Pfam" id="PF13302">
    <property type="entry name" value="Acetyltransf_3"/>
    <property type="match status" value="1"/>
</dbReference>
<organism evidence="2 3">
    <name type="scientific">Hymenobacter saemangeumensis</name>
    <dbReference type="NCBI Taxonomy" id="1084522"/>
    <lineage>
        <taxon>Bacteria</taxon>
        <taxon>Pseudomonadati</taxon>
        <taxon>Bacteroidota</taxon>
        <taxon>Cytophagia</taxon>
        <taxon>Cytophagales</taxon>
        <taxon>Hymenobacteraceae</taxon>
        <taxon>Hymenobacter</taxon>
    </lineage>
</organism>
<dbReference type="InterPro" id="IPR016181">
    <property type="entry name" value="Acyl_CoA_acyltransferase"/>
</dbReference>
<keyword evidence="3" id="KW-1185">Reference proteome</keyword>
<feature type="domain" description="N-acetyltransferase" evidence="1">
    <location>
        <begin position="2"/>
        <end position="171"/>
    </location>
</feature>
<dbReference type="PANTHER" id="PTHR43415">
    <property type="entry name" value="SPERMIDINE N(1)-ACETYLTRANSFERASE"/>
    <property type="match status" value="1"/>
</dbReference>
<dbReference type="SUPFAM" id="SSF55729">
    <property type="entry name" value="Acyl-CoA N-acyltransferases (Nat)"/>
    <property type="match status" value="1"/>
</dbReference>
<evidence type="ECO:0000259" key="1">
    <source>
        <dbReference type="PROSITE" id="PS51186"/>
    </source>
</evidence>
<name>A0ABP8IRS2_9BACT</name>
<dbReference type="RefSeq" id="WP_345238196.1">
    <property type="nucleotide sequence ID" value="NZ_BAABGZ010000080.1"/>
</dbReference>
<dbReference type="PANTHER" id="PTHR43415:SF5">
    <property type="entry name" value="ACETYLTRANSFERASE"/>
    <property type="match status" value="1"/>
</dbReference>
<proteinExistence type="predicted"/>
<protein>
    <submittedName>
        <fullName evidence="2">GNAT family protein</fullName>
    </submittedName>
</protein>
<reference evidence="3" key="1">
    <citation type="journal article" date="2019" name="Int. J. Syst. Evol. Microbiol.">
        <title>The Global Catalogue of Microorganisms (GCM) 10K type strain sequencing project: providing services to taxonomists for standard genome sequencing and annotation.</title>
        <authorList>
            <consortium name="The Broad Institute Genomics Platform"/>
            <consortium name="The Broad Institute Genome Sequencing Center for Infectious Disease"/>
            <person name="Wu L."/>
            <person name="Ma J."/>
        </authorList>
    </citation>
    <scope>NUCLEOTIDE SEQUENCE [LARGE SCALE GENOMIC DNA]</scope>
    <source>
        <strain evidence="3">JCM 17923</strain>
    </source>
</reference>
<sequence length="189" mass="21368">MIRLEPFTPSDFNQLIEWITNERLMKEWSGSLFSFPLTEESLAWYLEGANDFKRPEVFVYKAVDTKSQEVVGHISLGGISERDKAGRITRVLVGSKAERGKGVCTKMIKGMLKIGFEDLGLHRISLGVYDFNEAAIRCYLKAGFKQEGLMRDVVKHGDEYWSMVEMGILEDEWRAMKKAGSDAEPSSGC</sequence>
<dbReference type="PROSITE" id="PS51186">
    <property type="entry name" value="GNAT"/>
    <property type="match status" value="1"/>
</dbReference>
<comment type="caution">
    <text evidence="2">The sequence shown here is derived from an EMBL/GenBank/DDBJ whole genome shotgun (WGS) entry which is preliminary data.</text>
</comment>
<dbReference type="Proteomes" id="UP001501153">
    <property type="component" value="Unassembled WGS sequence"/>
</dbReference>
<dbReference type="EMBL" id="BAABGZ010000080">
    <property type="protein sequence ID" value="GAA4369265.1"/>
    <property type="molecule type" value="Genomic_DNA"/>
</dbReference>